<dbReference type="SUPFAM" id="SSF47413">
    <property type="entry name" value="lambda repressor-like DNA-binding domains"/>
    <property type="match status" value="1"/>
</dbReference>
<dbReference type="EMBL" id="JAOVQM010000011">
    <property type="protein sequence ID" value="MCV2232837.1"/>
    <property type="molecule type" value="Genomic_DNA"/>
</dbReference>
<organism evidence="3 4">
    <name type="scientific">Paracholeplasma manati</name>
    <dbReference type="NCBI Taxonomy" id="591373"/>
    <lineage>
        <taxon>Bacteria</taxon>
        <taxon>Bacillati</taxon>
        <taxon>Mycoplasmatota</taxon>
        <taxon>Mollicutes</taxon>
        <taxon>Acholeplasmatales</taxon>
        <taxon>Acholeplasmataceae</taxon>
        <taxon>Paracholeplasma</taxon>
    </lineage>
</organism>
<dbReference type="RefSeq" id="WP_263609026.1">
    <property type="nucleotide sequence ID" value="NZ_JAOVQM010000011.1"/>
</dbReference>
<dbReference type="PANTHER" id="PTHR46558">
    <property type="entry name" value="TRACRIPTIONAL REGULATORY PROTEIN-RELATED-RELATED"/>
    <property type="match status" value="1"/>
</dbReference>
<sequence>MIDTMKVGLKIAQYRKDLQLTQDDLANRLNITRQALSKWENGTSLPSIELLTDLCQLFQTNVENLLCLNETTTIEDEHNLFKNHSRLYIINRIIKGEINVNIPDVFYQFSPLERMKILKAIKEDKLDCNLRDLAVRLTQSEHKYLFNTIKRGGII</sequence>
<dbReference type="Gene3D" id="1.10.260.40">
    <property type="entry name" value="lambda repressor-like DNA-binding domains"/>
    <property type="match status" value="1"/>
</dbReference>
<dbReference type="SMART" id="SM00530">
    <property type="entry name" value="HTH_XRE"/>
    <property type="match status" value="1"/>
</dbReference>
<evidence type="ECO:0000313" key="4">
    <source>
        <dbReference type="Proteomes" id="UP001177160"/>
    </source>
</evidence>
<accession>A0ABT2Y7V7</accession>
<keyword evidence="1" id="KW-0238">DNA-binding</keyword>
<dbReference type="InterPro" id="IPR001387">
    <property type="entry name" value="Cro/C1-type_HTH"/>
</dbReference>
<dbReference type="Pfam" id="PF01381">
    <property type="entry name" value="HTH_3"/>
    <property type="match status" value="1"/>
</dbReference>
<evidence type="ECO:0000256" key="1">
    <source>
        <dbReference type="ARBA" id="ARBA00023125"/>
    </source>
</evidence>
<comment type="caution">
    <text evidence="3">The sequence shown here is derived from an EMBL/GenBank/DDBJ whole genome shotgun (WGS) entry which is preliminary data.</text>
</comment>
<dbReference type="InterPro" id="IPR010982">
    <property type="entry name" value="Lambda_DNA-bd_dom_sf"/>
</dbReference>
<dbReference type="PROSITE" id="PS50943">
    <property type="entry name" value="HTH_CROC1"/>
    <property type="match status" value="1"/>
</dbReference>
<name>A0ABT2Y7V7_9MOLU</name>
<evidence type="ECO:0000259" key="2">
    <source>
        <dbReference type="PROSITE" id="PS50943"/>
    </source>
</evidence>
<feature type="domain" description="HTH cro/C1-type" evidence="2">
    <location>
        <begin position="11"/>
        <end position="65"/>
    </location>
</feature>
<reference evidence="3" key="1">
    <citation type="submission" date="2022-09" db="EMBL/GenBank/DDBJ databases">
        <title>Novel Mycoplasma species identified in domestic and wild animals.</title>
        <authorList>
            <person name="Volokhov D.V."/>
            <person name="Furtak V.A."/>
            <person name="Zagorodnyaya T.A."/>
        </authorList>
    </citation>
    <scope>NUCLEOTIDE SEQUENCE</scope>
    <source>
        <strain evidence="3">Oakley</strain>
    </source>
</reference>
<gene>
    <name evidence="3" type="ORF">N7548_08395</name>
</gene>
<proteinExistence type="predicted"/>
<evidence type="ECO:0000313" key="3">
    <source>
        <dbReference type="EMBL" id="MCV2232837.1"/>
    </source>
</evidence>
<dbReference type="CDD" id="cd00093">
    <property type="entry name" value="HTH_XRE"/>
    <property type="match status" value="1"/>
</dbReference>
<dbReference type="PANTHER" id="PTHR46558:SF4">
    <property type="entry name" value="DNA-BIDING PHAGE PROTEIN"/>
    <property type="match status" value="1"/>
</dbReference>
<protein>
    <submittedName>
        <fullName evidence="3">Helix-turn-helix domain-containing protein</fullName>
    </submittedName>
</protein>
<keyword evidence="4" id="KW-1185">Reference proteome</keyword>
<dbReference type="Proteomes" id="UP001177160">
    <property type="component" value="Unassembled WGS sequence"/>
</dbReference>